<name>A0ABT4MD55_9NOCA</name>
<evidence type="ECO:0000313" key="1">
    <source>
        <dbReference type="EMBL" id="MCZ4518895.1"/>
    </source>
</evidence>
<dbReference type="Proteomes" id="UP001081071">
    <property type="component" value="Unassembled WGS sequence"/>
</dbReference>
<organism evidence="1 2">
    <name type="scientific">Rhodococcus ruber</name>
    <dbReference type="NCBI Taxonomy" id="1830"/>
    <lineage>
        <taxon>Bacteria</taxon>
        <taxon>Bacillati</taxon>
        <taxon>Actinomycetota</taxon>
        <taxon>Actinomycetes</taxon>
        <taxon>Mycobacteriales</taxon>
        <taxon>Nocardiaceae</taxon>
        <taxon>Rhodococcus</taxon>
    </lineage>
</organism>
<proteinExistence type="predicted"/>
<gene>
    <name evidence="1" type="ORF">O4220_10230</name>
</gene>
<comment type="caution">
    <text evidence="1">The sequence shown here is derived from an EMBL/GenBank/DDBJ whole genome shotgun (WGS) entry which is preliminary data.</text>
</comment>
<sequence>MEHKKDAYFDYRVHADDSRGRILVANSLTSFEAGDHRDDVVLGGSFAGAPTGVLPLRQGARGWIAHEAGPGLDDAGVGGLPISDEFDVPAAAIATMSARIAFGDGLLTGVVSRVNRAGAALGIESGMSGTQAAEAMLQAPRGVFRTVDGIVDESTITLVEGPTCGIYSCWSSSRVQGRHPEDVFLLASHGALTMALYVLEIAPKGVIVNDAGRALDDSGIEGLAELGKHGVAAAAVSAETARIGDPASTYDGVISAVNEVARGLGVLVGQPARTAAALMLG</sequence>
<protein>
    <submittedName>
        <fullName evidence="1">Uncharacterized protein</fullName>
    </submittedName>
</protein>
<evidence type="ECO:0000313" key="2">
    <source>
        <dbReference type="Proteomes" id="UP001081071"/>
    </source>
</evidence>
<accession>A0ABT4MD55</accession>
<dbReference type="RefSeq" id="WP_269603771.1">
    <property type="nucleotide sequence ID" value="NZ_JAPWIJ010000004.1"/>
</dbReference>
<reference evidence="1" key="1">
    <citation type="submission" date="2022-12" db="EMBL/GenBank/DDBJ databases">
        <authorList>
            <person name="Krivoruchko A.V."/>
            <person name="Elkin A."/>
        </authorList>
    </citation>
    <scope>NUCLEOTIDE SEQUENCE</scope>
    <source>
        <strain evidence="1">IEGM 1391</strain>
    </source>
</reference>
<keyword evidence="2" id="KW-1185">Reference proteome</keyword>
<dbReference type="EMBL" id="JAPWIJ010000004">
    <property type="protein sequence ID" value="MCZ4518895.1"/>
    <property type="molecule type" value="Genomic_DNA"/>
</dbReference>